<comment type="caution">
    <text evidence="2">The sequence shown here is derived from an EMBL/GenBank/DDBJ whole genome shotgun (WGS) entry which is preliminary data.</text>
</comment>
<gene>
    <name evidence="2" type="ORF">GCM10022222_02350</name>
</gene>
<dbReference type="PANTHER" id="PTHR39515">
    <property type="entry name" value="CONSERVED PROTEIN"/>
    <property type="match status" value="1"/>
</dbReference>
<dbReference type="InterPro" id="IPR036388">
    <property type="entry name" value="WH-like_DNA-bd_sf"/>
</dbReference>
<dbReference type="SMART" id="SM00347">
    <property type="entry name" value="HTH_MARR"/>
    <property type="match status" value="1"/>
</dbReference>
<dbReference type="RefSeq" id="WP_344854329.1">
    <property type="nucleotide sequence ID" value="NZ_BAAAZN010000001.1"/>
</dbReference>
<reference evidence="3" key="1">
    <citation type="journal article" date="2019" name="Int. J. Syst. Evol. Microbiol.">
        <title>The Global Catalogue of Microorganisms (GCM) 10K type strain sequencing project: providing services to taxonomists for standard genome sequencing and annotation.</title>
        <authorList>
            <consortium name="The Broad Institute Genomics Platform"/>
            <consortium name="The Broad Institute Genome Sequencing Center for Infectious Disease"/>
            <person name="Wu L."/>
            <person name="Ma J."/>
        </authorList>
    </citation>
    <scope>NUCLEOTIDE SEQUENCE [LARGE SCALE GENOMIC DNA]</scope>
    <source>
        <strain evidence="3">JCM 16898</strain>
    </source>
</reference>
<evidence type="ECO:0000313" key="3">
    <source>
        <dbReference type="Proteomes" id="UP001500689"/>
    </source>
</evidence>
<organism evidence="2 3">
    <name type="scientific">Amycolatopsis ultiminotia</name>
    <dbReference type="NCBI Taxonomy" id="543629"/>
    <lineage>
        <taxon>Bacteria</taxon>
        <taxon>Bacillati</taxon>
        <taxon>Actinomycetota</taxon>
        <taxon>Actinomycetes</taxon>
        <taxon>Pseudonocardiales</taxon>
        <taxon>Pseudonocardiaceae</taxon>
        <taxon>Amycolatopsis</taxon>
    </lineage>
</organism>
<dbReference type="PANTHER" id="PTHR39515:SF2">
    <property type="entry name" value="HTH-TYPE TRANSCRIPTIONAL REGULATOR RV0880"/>
    <property type="match status" value="1"/>
</dbReference>
<evidence type="ECO:0000313" key="2">
    <source>
        <dbReference type="EMBL" id="GAA3523719.1"/>
    </source>
</evidence>
<dbReference type="InterPro" id="IPR036390">
    <property type="entry name" value="WH_DNA-bd_sf"/>
</dbReference>
<keyword evidence="3" id="KW-1185">Reference proteome</keyword>
<dbReference type="InterPro" id="IPR052526">
    <property type="entry name" value="HTH-type_Bedaq_tolerance"/>
</dbReference>
<proteinExistence type="predicted"/>
<feature type="domain" description="HTH marR-type" evidence="1">
    <location>
        <begin position="9"/>
        <end position="141"/>
    </location>
</feature>
<name>A0ABP6UW02_9PSEU</name>
<dbReference type="InterPro" id="IPR000835">
    <property type="entry name" value="HTH_MarR-typ"/>
</dbReference>
<dbReference type="SUPFAM" id="SSF46785">
    <property type="entry name" value="Winged helix' DNA-binding domain"/>
    <property type="match status" value="1"/>
</dbReference>
<protein>
    <submittedName>
        <fullName evidence="2">MarR family transcriptional regulator</fullName>
    </submittedName>
</protein>
<evidence type="ECO:0000259" key="1">
    <source>
        <dbReference type="PROSITE" id="PS50995"/>
    </source>
</evidence>
<dbReference type="Gene3D" id="1.10.10.10">
    <property type="entry name" value="Winged helix-like DNA-binding domain superfamily/Winged helix DNA-binding domain"/>
    <property type="match status" value="1"/>
</dbReference>
<sequence length="151" mass="16484">MPRAGSALAEDLMSTVLRIRRVVRRRLRSELPGPHLPGSHVELLRVVHRDPGIGVAAAARELQLAGNSVSTLVNLLTEAGLLRREVDPADRRAARLHLTAAARQRLENWGRARAGLVSEALTRLSEEDISAITAALPALDRLTGMLKEDDR</sequence>
<dbReference type="PROSITE" id="PS50995">
    <property type="entry name" value="HTH_MARR_2"/>
    <property type="match status" value="1"/>
</dbReference>
<dbReference type="EMBL" id="BAAAZN010000001">
    <property type="protein sequence ID" value="GAA3523719.1"/>
    <property type="molecule type" value="Genomic_DNA"/>
</dbReference>
<accession>A0ABP6UW02</accession>
<dbReference type="Pfam" id="PF12802">
    <property type="entry name" value="MarR_2"/>
    <property type="match status" value="1"/>
</dbReference>
<dbReference type="Proteomes" id="UP001500689">
    <property type="component" value="Unassembled WGS sequence"/>
</dbReference>